<feature type="region of interest" description="Disordered" evidence="7">
    <location>
        <begin position="616"/>
        <end position="647"/>
    </location>
</feature>
<dbReference type="STRING" id="394096.DB31_9059"/>
<keyword evidence="5" id="KW-0067">ATP-binding</keyword>
<dbReference type="InterPro" id="IPR001789">
    <property type="entry name" value="Sig_transdc_resp-reg_receiver"/>
</dbReference>
<feature type="modified residue" description="4-aspartylphosphate" evidence="6">
    <location>
        <position position="320"/>
    </location>
</feature>
<dbReference type="Gene3D" id="3.30.200.20">
    <property type="entry name" value="Phosphorylase Kinase, domain 1"/>
    <property type="match status" value="1"/>
</dbReference>
<dbReference type="GO" id="GO:0000160">
    <property type="term" value="P:phosphorelay signal transduction system"/>
    <property type="evidence" value="ECO:0007669"/>
    <property type="project" value="InterPro"/>
</dbReference>
<evidence type="ECO:0000313" key="12">
    <source>
        <dbReference type="Proteomes" id="UP000028725"/>
    </source>
</evidence>
<dbReference type="AlphaFoldDB" id="A0A085WGN2"/>
<dbReference type="Gene3D" id="1.10.510.10">
    <property type="entry name" value="Transferase(Phosphotransferase) domain 1"/>
    <property type="match status" value="1"/>
</dbReference>
<keyword evidence="4" id="KW-0418">Kinase</keyword>
<dbReference type="GO" id="GO:0009190">
    <property type="term" value="P:cyclic nucleotide biosynthetic process"/>
    <property type="evidence" value="ECO:0007669"/>
    <property type="project" value="InterPro"/>
</dbReference>
<dbReference type="GO" id="GO:0005524">
    <property type="term" value="F:ATP binding"/>
    <property type="evidence" value="ECO:0007669"/>
    <property type="project" value="UniProtKB-KW"/>
</dbReference>
<evidence type="ECO:0000256" key="3">
    <source>
        <dbReference type="ARBA" id="ARBA00022741"/>
    </source>
</evidence>
<dbReference type="PROSITE" id="PS50110">
    <property type="entry name" value="RESPONSE_REGULATORY"/>
    <property type="match status" value="1"/>
</dbReference>
<feature type="domain" description="Guanylate cyclase" evidence="10">
    <location>
        <begin position="434"/>
        <end position="564"/>
    </location>
</feature>
<dbReference type="Pfam" id="PF00072">
    <property type="entry name" value="Response_reg"/>
    <property type="match status" value="1"/>
</dbReference>
<dbReference type="SUPFAM" id="SSF55073">
    <property type="entry name" value="Nucleotide cyclase"/>
    <property type="match status" value="1"/>
</dbReference>
<dbReference type="SMART" id="SM00044">
    <property type="entry name" value="CYCc"/>
    <property type="match status" value="1"/>
</dbReference>
<dbReference type="GO" id="GO:0016020">
    <property type="term" value="C:membrane"/>
    <property type="evidence" value="ECO:0007669"/>
    <property type="project" value="UniProtKB-SubCell"/>
</dbReference>
<dbReference type="Gene3D" id="3.40.50.2300">
    <property type="match status" value="1"/>
</dbReference>
<dbReference type="PROSITE" id="PS50011">
    <property type="entry name" value="PROTEIN_KINASE_DOM"/>
    <property type="match status" value="1"/>
</dbReference>
<dbReference type="CDD" id="cd07302">
    <property type="entry name" value="CHD"/>
    <property type="match status" value="1"/>
</dbReference>
<dbReference type="CDD" id="cd14014">
    <property type="entry name" value="STKc_PknB_like"/>
    <property type="match status" value="1"/>
</dbReference>
<feature type="domain" description="Protein kinase" evidence="8">
    <location>
        <begin position="1"/>
        <end position="254"/>
    </location>
</feature>
<evidence type="ECO:0000259" key="10">
    <source>
        <dbReference type="PROSITE" id="PS50125"/>
    </source>
</evidence>
<sequence length="647" mass="71538">MGAIWAALDPQLQRHVAIKLTTSQRLSTEGAKLQFEKEAKAIAQFRHPNVVQIHDFGFDKDEPFIVMELLEGEDLETRLKRREKLPPAQVASILTQVSRALTAAHTAGIIHRDLKPANLFLTRIDAQEVVKILDFGLVRRKSPTPEVTPDSMDGMVGTLRYMSPEQIRGDLSLDHRSDLWSISVVTYRALTGKYPFPLESVGGLLNGSFHPPDIAPSTYVPELGPELDRFFTRALNADPEKRFQSAQELATTFASIVQAARPQAAKILVADDEPDVELMMRQAFRRQIRDNVYQFVFASDGEDALEKLRQHPDIDVVLTDINMPRMDGLTFLSRVGEVNPLVKVIIVSAYSDMANIRIAMNRGAHDFLTKPLDFQDLEATLSKTLKHVAESRQMMRSIEENALLRMFVQSTVLERLRPLTQGPGALVGERADATVVYLRIPDFTALVRQLPPDAVIQRLNEHFQAVIPELTSRGGVVDRLMGDSALVVFRGEEHLRQALDACMGVRQQLKSLVDKAGEQSPYAQGICIGVDSGEVVVGGIGGPELGRLDYAMVGLPVDNAVRLSAMAVSGEVLISERMCQRVRLDFECRPAGERTLPSLREPMAVHDVVNRRTGFLSSSRAPSSSSSSNSNQETPQIGAALSAQSAW</sequence>
<comment type="subcellular location">
    <subcellularLocation>
        <location evidence="1">Membrane</location>
        <topology evidence="1">Single-pass membrane protein</topology>
    </subcellularLocation>
</comment>
<dbReference type="SMART" id="SM00220">
    <property type="entry name" value="S_TKc"/>
    <property type="match status" value="1"/>
</dbReference>
<organism evidence="11 12">
    <name type="scientific">Hyalangium minutum</name>
    <dbReference type="NCBI Taxonomy" id="394096"/>
    <lineage>
        <taxon>Bacteria</taxon>
        <taxon>Pseudomonadati</taxon>
        <taxon>Myxococcota</taxon>
        <taxon>Myxococcia</taxon>
        <taxon>Myxococcales</taxon>
        <taxon>Cystobacterineae</taxon>
        <taxon>Archangiaceae</taxon>
        <taxon>Hyalangium</taxon>
    </lineage>
</organism>
<evidence type="ECO:0000256" key="1">
    <source>
        <dbReference type="ARBA" id="ARBA00004167"/>
    </source>
</evidence>
<reference evidence="11 12" key="1">
    <citation type="submission" date="2014-04" db="EMBL/GenBank/DDBJ databases">
        <title>Genome assembly of Hyalangium minutum DSM 14724.</title>
        <authorList>
            <person name="Sharma G."/>
            <person name="Subramanian S."/>
        </authorList>
    </citation>
    <scope>NUCLEOTIDE SEQUENCE [LARGE SCALE GENOMIC DNA]</scope>
    <source>
        <strain evidence="11 12">DSM 14724</strain>
    </source>
</reference>
<keyword evidence="12" id="KW-1185">Reference proteome</keyword>
<dbReference type="PROSITE" id="PS50125">
    <property type="entry name" value="GUANYLATE_CYCLASE_2"/>
    <property type="match status" value="1"/>
</dbReference>
<dbReference type="Pfam" id="PF00211">
    <property type="entry name" value="Guanylate_cyc"/>
    <property type="match status" value="1"/>
</dbReference>
<keyword evidence="6" id="KW-0597">Phosphoprotein</keyword>
<evidence type="ECO:0000313" key="11">
    <source>
        <dbReference type="EMBL" id="KFE66845.1"/>
    </source>
</evidence>
<accession>A0A085WGN2</accession>
<comment type="caution">
    <text evidence="11">The sequence shown here is derived from an EMBL/GenBank/DDBJ whole genome shotgun (WGS) entry which is preliminary data.</text>
</comment>
<feature type="compositionally biased region" description="Low complexity" evidence="7">
    <location>
        <begin position="617"/>
        <end position="630"/>
    </location>
</feature>
<evidence type="ECO:0000256" key="5">
    <source>
        <dbReference type="ARBA" id="ARBA00022840"/>
    </source>
</evidence>
<dbReference type="PANTHER" id="PTHR43289:SF30">
    <property type="entry name" value="NON-SPECIFIC SERINE_THREONINE PROTEIN KINASE"/>
    <property type="match status" value="1"/>
</dbReference>
<dbReference type="Pfam" id="PF00069">
    <property type="entry name" value="Pkinase"/>
    <property type="match status" value="1"/>
</dbReference>
<proteinExistence type="predicted"/>
<dbReference type="Gene3D" id="3.30.70.1230">
    <property type="entry name" value="Nucleotide cyclase"/>
    <property type="match status" value="1"/>
</dbReference>
<dbReference type="InterPro" id="IPR011009">
    <property type="entry name" value="Kinase-like_dom_sf"/>
</dbReference>
<gene>
    <name evidence="11" type="ORF">DB31_9059</name>
</gene>
<evidence type="ECO:0000259" key="9">
    <source>
        <dbReference type="PROSITE" id="PS50110"/>
    </source>
</evidence>
<evidence type="ECO:0000256" key="4">
    <source>
        <dbReference type="ARBA" id="ARBA00022777"/>
    </source>
</evidence>
<name>A0A085WGN2_9BACT</name>
<feature type="domain" description="Response regulatory" evidence="9">
    <location>
        <begin position="266"/>
        <end position="385"/>
    </location>
</feature>
<dbReference type="SMART" id="SM00448">
    <property type="entry name" value="REC"/>
    <property type="match status" value="1"/>
</dbReference>
<dbReference type="PATRIC" id="fig|394096.3.peg.5085"/>
<evidence type="ECO:0000256" key="7">
    <source>
        <dbReference type="SAM" id="MobiDB-lite"/>
    </source>
</evidence>
<dbReference type="EMBL" id="JMCB01000009">
    <property type="protein sequence ID" value="KFE66845.1"/>
    <property type="molecule type" value="Genomic_DNA"/>
</dbReference>
<dbReference type="CDD" id="cd17536">
    <property type="entry name" value="REC_YesN-like"/>
    <property type="match status" value="1"/>
</dbReference>
<evidence type="ECO:0000256" key="2">
    <source>
        <dbReference type="ARBA" id="ARBA00022679"/>
    </source>
</evidence>
<evidence type="ECO:0000256" key="6">
    <source>
        <dbReference type="PROSITE-ProRule" id="PRU00169"/>
    </source>
</evidence>
<keyword evidence="3" id="KW-0547">Nucleotide-binding</keyword>
<dbReference type="PANTHER" id="PTHR43289">
    <property type="entry name" value="MITOGEN-ACTIVATED PROTEIN KINASE KINASE KINASE 20-RELATED"/>
    <property type="match status" value="1"/>
</dbReference>
<evidence type="ECO:0000259" key="8">
    <source>
        <dbReference type="PROSITE" id="PS50011"/>
    </source>
</evidence>
<dbReference type="InterPro" id="IPR029787">
    <property type="entry name" value="Nucleotide_cyclase"/>
</dbReference>
<dbReference type="Proteomes" id="UP000028725">
    <property type="component" value="Unassembled WGS sequence"/>
</dbReference>
<dbReference type="InterPro" id="IPR011006">
    <property type="entry name" value="CheY-like_superfamily"/>
</dbReference>
<dbReference type="GO" id="GO:0004674">
    <property type="term" value="F:protein serine/threonine kinase activity"/>
    <property type="evidence" value="ECO:0007669"/>
    <property type="project" value="TreeGrafter"/>
</dbReference>
<dbReference type="InterPro" id="IPR001054">
    <property type="entry name" value="A/G_cyclase"/>
</dbReference>
<dbReference type="SUPFAM" id="SSF56112">
    <property type="entry name" value="Protein kinase-like (PK-like)"/>
    <property type="match status" value="1"/>
</dbReference>
<protein>
    <submittedName>
        <fullName evidence="11">Adenylate cyclase</fullName>
    </submittedName>
</protein>
<keyword evidence="2" id="KW-0808">Transferase</keyword>
<dbReference type="GO" id="GO:0004016">
    <property type="term" value="F:adenylate cyclase activity"/>
    <property type="evidence" value="ECO:0007669"/>
    <property type="project" value="UniProtKB-ARBA"/>
</dbReference>
<dbReference type="PROSITE" id="PS00108">
    <property type="entry name" value="PROTEIN_KINASE_ST"/>
    <property type="match status" value="1"/>
</dbReference>
<dbReference type="SUPFAM" id="SSF52172">
    <property type="entry name" value="CheY-like"/>
    <property type="match status" value="1"/>
</dbReference>
<dbReference type="InterPro" id="IPR000719">
    <property type="entry name" value="Prot_kinase_dom"/>
</dbReference>
<dbReference type="InterPro" id="IPR008271">
    <property type="entry name" value="Ser/Thr_kinase_AS"/>
</dbReference>